<sequence length="82" mass="9281">MDKLTKSETQILIDYVKGMIQDNKEPEKKAVIALCNELERINNLRPFGYLSVTAAVCLRRGGKTIITPENNGNCIPLYRLDK</sequence>
<dbReference type="RefSeq" id="WP_108656545.1">
    <property type="nucleotide sequence ID" value="NZ_CP028956.1"/>
</dbReference>
<reference evidence="1 2" key="1">
    <citation type="submission" date="2018-04" db="EMBL/GenBank/DDBJ databases">
        <title>Whole genome sequencing of Morganella morganii AR_0133.</title>
        <authorList>
            <person name="Conlan S."/>
            <person name="Thomas P.J."/>
            <person name="Mullikin J."/>
            <person name="Frank K.M."/>
            <person name="Segre J.A."/>
        </authorList>
    </citation>
    <scope>NUCLEOTIDE SEQUENCE [LARGE SCALE GENOMIC DNA]</scope>
    <source>
        <strain evidence="1 2">AR_0133</strain>
    </source>
</reference>
<dbReference type="EMBL" id="CP028956">
    <property type="protein sequence ID" value="AWC94419.1"/>
    <property type="molecule type" value="Genomic_DNA"/>
</dbReference>
<dbReference type="Proteomes" id="UP000244682">
    <property type="component" value="Chromosome"/>
</dbReference>
<organism evidence="1 2">
    <name type="scientific">Morganella morganii</name>
    <name type="common">Proteus morganii</name>
    <dbReference type="NCBI Taxonomy" id="582"/>
    <lineage>
        <taxon>Bacteria</taxon>
        <taxon>Pseudomonadati</taxon>
        <taxon>Pseudomonadota</taxon>
        <taxon>Gammaproteobacteria</taxon>
        <taxon>Enterobacterales</taxon>
        <taxon>Morganellaceae</taxon>
        <taxon>Morganella</taxon>
    </lineage>
</organism>
<name>A0AAU8ZN58_MORMO</name>
<dbReference type="AlphaFoldDB" id="A0AAU8ZN58"/>
<gene>
    <name evidence="1" type="ORF">AM380_12560</name>
</gene>
<evidence type="ECO:0000313" key="2">
    <source>
        <dbReference type="Proteomes" id="UP000244682"/>
    </source>
</evidence>
<accession>A0AAU8ZN58</accession>
<evidence type="ECO:0000313" key="1">
    <source>
        <dbReference type="EMBL" id="AWC94419.1"/>
    </source>
</evidence>
<proteinExistence type="predicted"/>
<protein>
    <submittedName>
        <fullName evidence="1">Uncharacterized protein</fullName>
    </submittedName>
</protein>